<dbReference type="Proteomes" id="UP000317243">
    <property type="component" value="Unassembled WGS sequence"/>
</dbReference>
<dbReference type="PIRSF" id="PIRSF019455">
    <property type="entry name" value="CopR_AtkY"/>
    <property type="match status" value="1"/>
</dbReference>
<dbReference type="OrthoDB" id="9795583at2"/>
<proteinExistence type="inferred from homology"/>
<dbReference type="RefSeq" id="WP_146512566.1">
    <property type="nucleotide sequence ID" value="NZ_SIHI01000084.1"/>
</dbReference>
<dbReference type="Gene3D" id="1.10.4040.10">
    <property type="entry name" value="Penicillinase repressor domain"/>
    <property type="match status" value="1"/>
</dbReference>
<evidence type="ECO:0000256" key="2">
    <source>
        <dbReference type="ARBA" id="ARBA00023015"/>
    </source>
</evidence>
<comment type="similarity">
    <text evidence="1">Belongs to the BlaI transcriptional regulatory family.</text>
</comment>
<organism evidence="5 6">
    <name type="scientific">Thalassoglobus neptunius</name>
    <dbReference type="NCBI Taxonomy" id="1938619"/>
    <lineage>
        <taxon>Bacteria</taxon>
        <taxon>Pseudomonadati</taxon>
        <taxon>Planctomycetota</taxon>
        <taxon>Planctomycetia</taxon>
        <taxon>Planctomycetales</taxon>
        <taxon>Planctomycetaceae</taxon>
        <taxon>Thalassoglobus</taxon>
    </lineage>
</organism>
<dbReference type="InterPro" id="IPR005650">
    <property type="entry name" value="BlaI_family"/>
</dbReference>
<dbReference type="SUPFAM" id="SSF46785">
    <property type="entry name" value="Winged helix' DNA-binding domain"/>
    <property type="match status" value="1"/>
</dbReference>
<dbReference type="AlphaFoldDB" id="A0A5C5V8R9"/>
<reference evidence="5 6" key="1">
    <citation type="submission" date="2019-02" db="EMBL/GenBank/DDBJ databases">
        <title>Deep-cultivation of Planctomycetes and their phenomic and genomic characterization uncovers novel biology.</title>
        <authorList>
            <person name="Wiegand S."/>
            <person name="Jogler M."/>
            <person name="Boedeker C."/>
            <person name="Pinto D."/>
            <person name="Vollmers J."/>
            <person name="Rivas-Marin E."/>
            <person name="Kohn T."/>
            <person name="Peeters S.H."/>
            <person name="Heuer A."/>
            <person name="Rast P."/>
            <person name="Oberbeckmann S."/>
            <person name="Bunk B."/>
            <person name="Jeske O."/>
            <person name="Meyerdierks A."/>
            <person name="Storesund J.E."/>
            <person name="Kallscheuer N."/>
            <person name="Luecker S."/>
            <person name="Lage O.M."/>
            <person name="Pohl T."/>
            <person name="Merkel B.J."/>
            <person name="Hornburger P."/>
            <person name="Mueller R.-W."/>
            <person name="Bruemmer F."/>
            <person name="Labrenz M."/>
            <person name="Spormann A.M."/>
            <person name="Op Den Camp H."/>
            <person name="Overmann J."/>
            <person name="Amann R."/>
            <person name="Jetten M.S.M."/>
            <person name="Mascher T."/>
            <person name="Medema M.H."/>
            <person name="Devos D.P."/>
            <person name="Kaster A.-K."/>
            <person name="Ovreas L."/>
            <person name="Rohde M."/>
            <person name="Galperin M.Y."/>
            <person name="Jogler C."/>
        </authorList>
    </citation>
    <scope>NUCLEOTIDE SEQUENCE [LARGE SCALE GENOMIC DNA]</scope>
    <source>
        <strain evidence="5 6">KOR42</strain>
    </source>
</reference>
<name>A0A5C5V8R9_9PLAN</name>
<evidence type="ECO:0000256" key="4">
    <source>
        <dbReference type="ARBA" id="ARBA00023163"/>
    </source>
</evidence>
<keyword evidence="2" id="KW-0805">Transcription regulation</keyword>
<keyword evidence="6" id="KW-1185">Reference proteome</keyword>
<accession>A0A5C5V8R9</accession>
<dbReference type="Gene3D" id="1.10.10.10">
    <property type="entry name" value="Winged helix-like DNA-binding domain superfamily/Winged helix DNA-binding domain"/>
    <property type="match status" value="1"/>
</dbReference>
<sequence length="125" mass="14308">MTRITISDAEWQVINVIWDGQPMTSQEIVAELSATTNWAPATIKSMLHRLTKKEVLTFAQQGNRYVYSARVRRSDCVRRECRSFVEKVFSGETSSLLAHFLKSSKLSAEEIQDLRNILDEQEAQS</sequence>
<comment type="caution">
    <text evidence="5">The sequence shown here is derived from an EMBL/GenBank/DDBJ whole genome shotgun (WGS) entry which is preliminary data.</text>
</comment>
<evidence type="ECO:0000313" key="6">
    <source>
        <dbReference type="Proteomes" id="UP000317243"/>
    </source>
</evidence>
<evidence type="ECO:0000256" key="1">
    <source>
        <dbReference type="ARBA" id="ARBA00011046"/>
    </source>
</evidence>
<evidence type="ECO:0000313" key="5">
    <source>
        <dbReference type="EMBL" id="TWT34986.1"/>
    </source>
</evidence>
<dbReference type="GO" id="GO:0003677">
    <property type="term" value="F:DNA binding"/>
    <property type="evidence" value="ECO:0007669"/>
    <property type="project" value="UniProtKB-KW"/>
</dbReference>
<dbReference type="Pfam" id="PF03965">
    <property type="entry name" value="Penicillinase_R"/>
    <property type="match status" value="1"/>
</dbReference>
<gene>
    <name evidence="5" type="primary">blaI</name>
    <name evidence="5" type="ORF">KOR42_53360</name>
</gene>
<dbReference type="InterPro" id="IPR036388">
    <property type="entry name" value="WH-like_DNA-bd_sf"/>
</dbReference>
<dbReference type="InterPro" id="IPR036390">
    <property type="entry name" value="WH_DNA-bd_sf"/>
</dbReference>
<dbReference type="EMBL" id="SIHI01000084">
    <property type="protein sequence ID" value="TWT34986.1"/>
    <property type="molecule type" value="Genomic_DNA"/>
</dbReference>
<keyword evidence="4" id="KW-0804">Transcription</keyword>
<evidence type="ECO:0000256" key="3">
    <source>
        <dbReference type="ARBA" id="ARBA00023125"/>
    </source>
</evidence>
<protein>
    <submittedName>
        <fullName evidence="5">Penicillinase repressor</fullName>
    </submittedName>
</protein>
<dbReference type="GO" id="GO:0045892">
    <property type="term" value="P:negative regulation of DNA-templated transcription"/>
    <property type="evidence" value="ECO:0007669"/>
    <property type="project" value="InterPro"/>
</dbReference>
<keyword evidence="3" id="KW-0238">DNA-binding</keyword>